<proteinExistence type="predicted"/>
<reference evidence="3" key="2">
    <citation type="submission" date="2020-09" db="EMBL/GenBank/DDBJ databases">
        <authorList>
            <person name="Sun Q."/>
            <person name="Ohkuma M."/>
        </authorList>
    </citation>
    <scope>NUCLEOTIDE SEQUENCE</scope>
    <source>
        <strain evidence="3">JCM 4369</strain>
    </source>
</reference>
<reference evidence="3" key="1">
    <citation type="journal article" date="2014" name="Int. J. Syst. Evol. Microbiol.">
        <title>Complete genome sequence of Corynebacterium casei LMG S-19264T (=DSM 44701T), isolated from a smear-ripened cheese.</title>
        <authorList>
            <consortium name="US DOE Joint Genome Institute (JGI-PGF)"/>
            <person name="Walter F."/>
            <person name="Albersmeier A."/>
            <person name="Kalinowski J."/>
            <person name="Ruckert C."/>
        </authorList>
    </citation>
    <scope>NUCLEOTIDE SEQUENCE</scope>
    <source>
        <strain evidence="3">JCM 4369</strain>
    </source>
</reference>
<evidence type="ECO:0000313" key="3">
    <source>
        <dbReference type="EMBL" id="GGV17665.1"/>
    </source>
</evidence>
<keyword evidence="4" id="KW-1185">Reference proteome</keyword>
<feature type="compositionally biased region" description="Pro residues" evidence="1">
    <location>
        <begin position="1"/>
        <end position="11"/>
    </location>
</feature>
<dbReference type="Proteomes" id="UP000618795">
    <property type="component" value="Unassembled WGS sequence"/>
</dbReference>
<gene>
    <name evidence="3" type="ORF">GCM10010260_66410</name>
</gene>
<evidence type="ECO:0000256" key="1">
    <source>
        <dbReference type="SAM" id="MobiDB-lite"/>
    </source>
</evidence>
<feature type="region of interest" description="Disordered" evidence="1">
    <location>
        <begin position="1"/>
        <end position="29"/>
    </location>
</feature>
<comment type="caution">
    <text evidence="3">The sequence shown here is derived from an EMBL/GenBank/DDBJ whole genome shotgun (WGS) entry which is preliminary data.</text>
</comment>
<sequence>MRRGPPAPYGPRMPEQTTPAATATAAPTTGSGAPSPFLGCLGCGGLALVALLVLVVRLAWNAGDATDLPRVAPEDMAGRVFRHSQEAYDAMGFTRPVRPGVERVGVSPENTLDAGYCYDGGLLGMEDKTVDGAYRMHHAWALDRVPASQAAAGLRRLHRRLTDEGWEITSYRAAGKGRDGTLYAQRDDGDERMSFDWFADRQYFAGGATAPCAYDPGWRQSDAEPYFPDSAAGAVTPPVLGPSSAHATAGARPSPAA</sequence>
<feature type="region of interest" description="Disordered" evidence="1">
    <location>
        <begin position="223"/>
        <end position="257"/>
    </location>
</feature>
<protein>
    <submittedName>
        <fullName evidence="3">Uncharacterized protein</fullName>
    </submittedName>
</protein>
<feature type="compositionally biased region" description="Low complexity" evidence="1">
    <location>
        <begin position="17"/>
        <end position="29"/>
    </location>
</feature>
<name>A0A918MER2_9ACTN</name>
<dbReference type="AlphaFoldDB" id="A0A918MER2"/>
<evidence type="ECO:0000256" key="2">
    <source>
        <dbReference type="SAM" id="Phobius"/>
    </source>
</evidence>
<accession>A0A918MER2</accession>
<evidence type="ECO:0000313" key="4">
    <source>
        <dbReference type="Proteomes" id="UP000618795"/>
    </source>
</evidence>
<keyword evidence="2" id="KW-1133">Transmembrane helix</keyword>
<feature type="transmembrane region" description="Helical" evidence="2">
    <location>
        <begin position="36"/>
        <end position="60"/>
    </location>
</feature>
<keyword evidence="2" id="KW-0472">Membrane</keyword>
<keyword evidence="2" id="KW-0812">Transmembrane</keyword>
<organism evidence="3 4">
    <name type="scientific">Streptomyces filipinensis</name>
    <dbReference type="NCBI Taxonomy" id="66887"/>
    <lineage>
        <taxon>Bacteria</taxon>
        <taxon>Bacillati</taxon>
        <taxon>Actinomycetota</taxon>
        <taxon>Actinomycetes</taxon>
        <taxon>Kitasatosporales</taxon>
        <taxon>Streptomycetaceae</taxon>
        <taxon>Streptomyces</taxon>
    </lineage>
</organism>
<dbReference type="EMBL" id="BMTD01000019">
    <property type="protein sequence ID" value="GGV17665.1"/>
    <property type="molecule type" value="Genomic_DNA"/>
</dbReference>